<proteinExistence type="predicted"/>
<keyword evidence="6 8" id="KW-1133">Transmembrane helix</keyword>
<evidence type="ECO:0000259" key="9">
    <source>
        <dbReference type="Pfam" id="PF01699"/>
    </source>
</evidence>
<feature type="transmembrane region" description="Helical" evidence="8">
    <location>
        <begin position="351"/>
        <end position="370"/>
    </location>
</feature>
<keyword evidence="3" id="KW-0050">Antiport</keyword>
<feature type="transmembrane region" description="Helical" evidence="8">
    <location>
        <begin position="475"/>
        <end position="498"/>
    </location>
</feature>
<reference evidence="10" key="1">
    <citation type="submission" date="2025-05" db="UniProtKB">
        <authorList>
            <consortium name="RefSeq"/>
        </authorList>
    </citation>
    <scope>NUCLEOTIDE SEQUENCE [LARGE SCALE GENOMIC DNA]</scope>
</reference>
<dbReference type="InterPro" id="IPR044880">
    <property type="entry name" value="NCX_ion-bd_dom_sf"/>
</dbReference>
<keyword evidence="5 8" id="KW-0812">Transmembrane</keyword>
<evidence type="ECO:0000256" key="4">
    <source>
        <dbReference type="ARBA" id="ARBA00022568"/>
    </source>
</evidence>
<evidence type="ECO:0000256" key="1">
    <source>
        <dbReference type="ARBA" id="ARBA00004141"/>
    </source>
</evidence>
<name>A0ABM3J8Z1_BACDO</name>
<dbReference type="InterPro" id="IPR051359">
    <property type="entry name" value="CaCA_antiporter"/>
</dbReference>
<feature type="transmembrane region" description="Helical" evidence="8">
    <location>
        <begin position="408"/>
        <end position="426"/>
    </location>
</feature>
<dbReference type="PANTHER" id="PTHR12266">
    <property type="entry name" value="NA+/CA2+ K+ INDEPENDENT EXCHANGER"/>
    <property type="match status" value="1"/>
</dbReference>
<feature type="domain" description="Sodium/calcium exchanger membrane region" evidence="9">
    <location>
        <begin position="87"/>
        <end position="226"/>
    </location>
</feature>
<keyword evidence="10" id="KW-1185">Reference proteome</keyword>
<keyword evidence="4" id="KW-0406">Ion transport</keyword>
<evidence type="ECO:0000313" key="10">
    <source>
        <dbReference type="Proteomes" id="UP001652620"/>
    </source>
</evidence>
<feature type="transmembrane region" description="Helical" evidence="8">
    <location>
        <begin position="322"/>
        <end position="339"/>
    </location>
</feature>
<evidence type="ECO:0000256" key="5">
    <source>
        <dbReference type="ARBA" id="ARBA00022692"/>
    </source>
</evidence>
<reference evidence="11" key="2">
    <citation type="submission" date="2025-08" db="UniProtKB">
        <authorList>
            <consortium name="RefSeq"/>
        </authorList>
    </citation>
    <scope>IDENTIFICATION</scope>
    <source>
        <tissue evidence="11">Adult</tissue>
    </source>
</reference>
<feature type="transmembrane region" description="Helical" evidence="8">
    <location>
        <begin position="377"/>
        <end position="396"/>
    </location>
</feature>
<feature type="transmembrane region" description="Helical" evidence="8">
    <location>
        <begin position="433"/>
        <end position="455"/>
    </location>
</feature>
<accession>A0ABM3J8Z1</accession>
<gene>
    <name evidence="11" type="primary">LOC115066435</name>
</gene>
<dbReference type="Proteomes" id="UP001652620">
    <property type="component" value="Chromosome 2"/>
</dbReference>
<dbReference type="Pfam" id="PF01699">
    <property type="entry name" value="Na_Ca_ex"/>
    <property type="match status" value="2"/>
</dbReference>
<keyword evidence="4" id="KW-0106">Calcium</keyword>
<dbReference type="Gene3D" id="1.20.1420.30">
    <property type="entry name" value="NCX, central ion-binding region"/>
    <property type="match status" value="2"/>
</dbReference>
<feature type="transmembrane region" description="Helical" evidence="8">
    <location>
        <begin position="546"/>
        <end position="563"/>
    </location>
</feature>
<feature type="transmembrane region" description="Helical" evidence="8">
    <location>
        <begin position="154"/>
        <end position="173"/>
    </location>
</feature>
<dbReference type="InterPro" id="IPR004837">
    <property type="entry name" value="NaCa_Exmemb"/>
</dbReference>
<evidence type="ECO:0000256" key="2">
    <source>
        <dbReference type="ARBA" id="ARBA00022448"/>
    </source>
</evidence>
<feature type="transmembrane region" description="Helical" evidence="8">
    <location>
        <begin position="83"/>
        <end position="109"/>
    </location>
</feature>
<dbReference type="RefSeq" id="XP_049305689.1">
    <property type="nucleotide sequence ID" value="XM_049449732.1"/>
</dbReference>
<evidence type="ECO:0000256" key="3">
    <source>
        <dbReference type="ARBA" id="ARBA00022449"/>
    </source>
</evidence>
<evidence type="ECO:0000256" key="7">
    <source>
        <dbReference type="ARBA" id="ARBA00023136"/>
    </source>
</evidence>
<organism evidence="10 11">
    <name type="scientific">Bactrocera dorsalis</name>
    <name type="common">Oriental fruit fly</name>
    <name type="synonym">Dacus dorsalis</name>
    <dbReference type="NCBI Taxonomy" id="27457"/>
    <lineage>
        <taxon>Eukaryota</taxon>
        <taxon>Metazoa</taxon>
        <taxon>Ecdysozoa</taxon>
        <taxon>Arthropoda</taxon>
        <taxon>Hexapoda</taxon>
        <taxon>Insecta</taxon>
        <taxon>Pterygota</taxon>
        <taxon>Neoptera</taxon>
        <taxon>Endopterygota</taxon>
        <taxon>Diptera</taxon>
        <taxon>Brachycera</taxon>
        <taxon>Muscomorpha</taxon>
        <taxon>Tephritoidea</taxon>
        <taxon>Tephritidae</taxon>
        <taxon>Bactrocera</taxon>
        <taxon>Bactrocera</taxon>
    </lineage>
</organism>
<feature type="transmembrane region" description="Helical" evidence="8">
    <location>
        <begin position="212"/>
        <end position="232"/>
    </location>
</feature>
<sequence>MILYEDFDTINQTSPHFERHEHFAMETPNQSCSALLTLPVEERCAYIDISTACNTNVYLINYIHIIFCKLQISTTLGAAVTSFILLIIICLYFIIFGVAADVFFCPALAVLARMLRMSENVAGVTLVAFGNGAPDIFSSLAYLESNTHRLYADIFASALFVVLIVAGVIFYSFPFVAQPYLLLRDVLFLLLDICVIDFIIKKDNALSLLDSVITLCIYFCYLFVVIFDQYLVRRATKILQYRRNTLKRLSNMELIRLNDLRTQGVIRQQKRLSFLDRREPSVIYTDSMRSTLPNLWQQFYLSLKPYDESEWEGAKMPTKGFIILRLPILAILKIFIPITDQGEEGHGWSRLLNSAQIVLLPSFICYAILSKYSLFDLPIFVWSMLISFPIACIVFVKTTTNRTPLYHQYFSILSVAGSLFVVRICCAEIVNVLAVLSIFTGLSSSFFGVTLLSWANSIGDLIANQYLARQGYQNMALAACFGGPLFNSLLAVGSTLLYKTLTYEDFMIKEFGEGVMGENCTIFLIIGLFAILLGALTTDFYFRPSFGVYVIIMYCCFSLYNILGEFEVIHPYGTDHRMDQAIEPEL</sequence>
<feature type="domain" description="Sodium/calcium exchanger membrane region" evidence="9">
    <location>
        <begin position="411"/>
        <end position="562"/>
    </location>
</feature>
<keyword evidence="7 8" id="KW-0472">Membrane</keyword>
<keyword evidence="2" id="KW-0813">Transport</keyword>
<feature type="transmembrane region" description="Helical" evidence="8">
    <location>
        <begin position="121"/>
        <end position="142"/>
    </location>
</feature>
<keyword evidence="4" id="KW-0109">Calcium transport</keyword>
<dbReference type="PANTHER" id="PTHR12266:SF0">
    <property type="entry name" value="MITOCHONDRIAL SODIUM_CALCIUM EXCHANGER PROTEIN"/>
    <property type="match status" value="1"/>
</dbReference>
<evidence type="ECO:0000313" key="11">
    <source>
        <dbReference type="RefSeq" id="XP_049305689.1"/>
    </source>
</evidence>
<evidence type="ECO:0000256" key="6">
    <source>
        <dbReference type="ARBA" id="ARBA00022989"/>
    </source>
</evidence>
<protein>
    <submittedName>
        <fullName evidence="11">Mitochondrial sodium/calcium exchanger protein</fullName>
    </submittedName>
</protein>
<comment type="subcellular location">
    <subcellularLocation>
        <location evidence="1">Membrane</location>
        <topology evidence="1">Multi-pass membrane protein</topology>
    </subcellularLocation>
</comment>
<feature type="transmembrane region" description="Helical" evidence="8">
    <location>
        <begin position="519"/>
        <end position="540"/>
    </location>
</feature>
<evidence type="ECO:0000256" key="8">
    <source>
        <dbReference type="SAM" id="Phobius"/>
    </source>
</evidence>
<dbReference type="GeneID" id="115066435"/>